<dbReference type="GO" id="GO:0005886">
    <property type="term" value="C:plasma membrane"/>
    <property type="evidence" value="ECO:0007669"/>
    <property type="project" value="UniProtKB-SubCell"/>
</dbReference>
<dbReference type="InterPro" id="IPR006121">
    <property type="entry name" value="HMA_dom"/>
</dbReference>
<keyword evidence="7 11" id="KW-0067">ATP-binding</keyword>
<dbReference type="GO" id="GO:0005507">
    <property type="term" value="F:copper ion binding"/>
    <property type="evidence" value="ECO:0007669"/>
    <property type="project" value="TreeGrafter"/>
</dbReference>
<dbReference type="SFLD" id="SFLDF00027">
    <property type="entry name" value="p-type_atpase"/>
    <property type="match status" value="1"/>
</dbReference>
<keyword evidence="3 11" id="KW-1003">Cell membrane</keyword>
<dbReference type="GO" id="GO:0055070">
    <property type="term" value="P:copper ion homeostasis"/>
    <property type="evidence" value="ECO:0007669"/>
    <property type="project" value="TreeGrafter"/>
</dbReference>
<dbReference type="NCBIfam" id="TIGR01494">
    <property type="entry name" value="ATPase_P-type"/>
    <property type="match status" value="1"/>
</dbReference>
<dbReference type="PROSITE" id="PS00154">
    <property type="entry name" value="ATPASE_E1_E2"/>
    <property type="match status" value="1"/>
</dbReference>
<evidence type="ECO:0000256" key="8">
    <source>
        <dbReference type="ARBA" id="ARBA00022967"/>
    </source>
</evidence>
<evidence type="ECO:0000256" key="5">
    <source>
        <dbReference type="ARBA" id="ARBA00022723"/>
    </source>
</evidence>
<evidence type="ECO:0000256" key="3">
    <source>
        <dbReference type="ARBA" id="ARBA00022475"/>
    </source>
</evidence>
<protein>
    <submittedName>
        <fullName evidence="13">Copper-translocating P-type ATPase</fullName>
    </submittedName>
</protein>
<reference evidence="13 14" key="2">
    <citation type="journal article" date="2012" name="BMC Genomics">
        <title>The genome of Pelobacter carbinolicus reveals surprising metabolic capabilities and physiological features.</title>
        <authorList>
            <person name="Aklujkar M."/>
            <person name="Haveman S.A."/>
            <person name="Didonato R.Jr."/>
            <person name="Chertkov O."/>
            <person name="Han C.S."/>
            <person name="Land M.L."/>
            <person name="Brown P."/>
            <person name="Lovley D.R."/>
        </authorList>
    </citation>
    <scope>NUCLEOTIDE SEQUENCE [LARGE SCALE GENOMIC DNA]</scope>
    <source>
        <strain evidence="14">DSM 2380 / NBRC 103641 / GraBd1</strain>
    </source>
</reference>
<dbReference type="PANTHER" id="PTHR43520:SF8">
    <property type="entry name" value="P-TYPE CU(+) TRANSPORTER"/>
    <property type="match status" value="1"/>
</dbReference>
<evidence type="ECO:0000259" key="12">
    <source>
        <dbReference type="PROSITE" id="PS50846"/>
    </source>
</evidence>
<dbReference type="CDD" id="cd00371">
    <property type="entry name" value="HMA"/>
    <property type="match status" value="2"/>
</dbReference>
<dbReference type="InterPro" id="IPR018303">
    <property type="entry name" value="ATPase_P-typ_P_site"/>
</dbReference>
<dbReference type="NCBIfam" id="TIGR01511">
    <property type="entry name" value="ATPase-IB1_Cu"/>
    <property type="match status" value="1"/>
</dbReference>
<dbReference type="GO" id="GO:0060003">
    <property type="term" value="P:copper ion export"/>
    <property type="evidence" value="ECO:0007669"/>
    <property type="project" value="UniProtKB-ARBA"/>
</dbReference>
<keyword evidence="5 11" id="KW-0479">Metal-binding</keyword>
<dbReference type="STRING" id="338963.Pcar_1596"/>
<dbReference type="RefSeq" id="WP_011341326.1">
    <property type="nucleotide sequence ID" value="NC_007498.2"/>
</dbReference>
<feature type="transmembrane region" description="Helical" evidence="11">
    <location>
        <begin position="205"/>
        <end position="221"/>
    </location>
</feature>
<dbReference type="FunFam" id="3.30.70.100:FF:000001">
    <property type="entry name" value="ATPase copper transporting beta"/>
    <property type="match status" value="1"/>
</dbReference>
<dbReference type="SUPFAM" id="SSF81653">
    <property type="entry name" value="Calcium ATPase, transduction domain A"/>
    <property type="match status" value="1"/>
</dbReference>
<dbReference type="PROSITE" id="PS01047">
    <property type="entry name" value="HMA_1"/>
    <property type="match status" value="1"/>
</dbReference>
<dbReference type="InterPro" id="IPR059000">
    <property type="entry name" value="ATPase_P-type_domA"/>
</dbReference>
<dbReference type="FunFam" id="2.70.150.10:FF:000020">
    <property type="entry name" value="Copper-exporting P-type ATPase A"/>
    <property type="match status" value="1"/>
</dbReference>
<dbReference type="SUPFAM" id="SSF81665">
    <property type="entry name" value="Calcium ATPase, transmembrane domain M"/>
    <property type="match status" value="1"/>
</dbReference>
<feature type="transmembrane region" description="Helical" evidence="11">
    <location>
        <begin position="242"/>
        <end position="263"/>
    </location>
</feature>
<keyword evidence="10 11" id="KW-0472">Membrane</keyword>
<dbReference type="EMBL" id="CP000142">
    <property type="protein sequence ID" value="ABA88840.1"/>
    <property type="molecule type" value="Genomic_DNA"/>
</dbReference>
<keyword evidence="9 11" id="KW-1133">Transmembrane helix</keyword>
<dbReference type="InterPro" id="IPR023214">
    <property type="entry name" value="HAD_sf"/>
</dbReference>
<dbReference type="GO" id="GO:0016887">
    <property type="term" value="F:ATP hydrolysis activity"/>
    <property type="evidence" value="ECO:0007669"/>
    <property type="project" value="InterPro"/>
</dbReference>
<feature type="transmembrane region" description="Helical" evidence="11">
    <location>
        <begin position="168"/>
        <end position="185"/>
    </location>
</feature>
<dbReference type="SFLD" id="SFLDS00003">
    <property type="entry name" value="Haloacid_Dehalogenase"/>
    <property type="match status" value="1"/>
</dbReference>
<dbReference type="InterPro" id="IPR001757">
    <property type="entry name" value="P_typ_ATPase"/>
</dbReference>
<evidence type="ECO:0000313" key="13">
    <source>
        <dbReference type="EMBL" id="ABA88840.1"/>
    </source>
</evidence>
<comment type="similarity">
    <text evidence="2 11">Belongs to the cation transport ATPase (P-type) (TC 3.A.3) family. Type IB subfamily.</text>
</comment>
<dbReference type="SUPFAM" id="SSF56784">
    <property type="entry name" value="HAD-like"/>
    <property type="match status" value="1"/>
</dbReference>
<dbReference type="Pfam" id="PF00122">
    <property type="entry name" value="E1-E2_ATPase"/>
    <property type="match status" value="1"/>
</dbReference>
<dbReference type="HOGENOM" id="CLU_001771_0_3_7"/>
<comment type="subcellular location">
    <subcellularLocation>
        <location evidence="1">Cell membrane</location>
        <topology evidence="1">Multi-pass membrane protein</topology>
    </subcellularLocation>
</comment>
<dbReference type="GO" id="GO:0043682">
    <property type="term" value="F:P-type divalent copper transporter activity"/>
    <property type="evidence" value="ECO:0007669"/>
    <property type="project" value="TreeGrafter"/>
</dbReference>
<name>Q3A467_SYNC1</name>
<feature type="transmembrane region" description="Helical" evidence="11">
    <location>
        <begin position="423"/>
        <end position="445"/>
    </location>
</feature>
<dbReference type="InterPro" id="IPR036412">
    <property type="entry name" value="HAD-like_sf"/>
</dbReference>
<proteinExistence type="inferred from homology"/>
<dbReference type="InterPro" id="IPR036163">
    <property type="entry name" value="HMA_dom_sf"/>
</dbReference>
<evidence type="ECO:0000256" key="7">
    <source>
        <dbReference type="ARBA" id="ARBA00022840"/>
    </source>
</evidence>
<dbReference type="Gene3D" id="3.40.1110.10">
    <property type="entry name" value="Calcium-transporting ATPase, cytoplasmic domain N"/>
    <property type="match status" value="1"/>
</dbReference>
<evidence type="ECO:0000256" key="6">
    <source>
        <dbReference type="ARBA" id="ARBA00022741"/>
    </source>
</evidence>
<reference evidence="14" key="1">
    <citation type="submission" date="2005-10" db="EMBL/GenBank/DDBJ databases">
        <title>Complete sequence of Pelobacter carbinolicus DSM 2380.</title>
        <authorList>
            <person name="Copeland A."/>
            <person name="Lucas S."/>
            <person name="Lapidus A."/>
            <person name="Barry K."/>
            <person name="Detter J.C."/>
            <person name="Glavina T."/>
            <person name="Hammon N."/>
            <person name="Israni S."/>
            <person name="Pitluck S."/>
            <person name="Chertkov O."/>
            <person name="Schmutz J."/>
            <person name="Larimer F."/>
            <person name="Land M."/>
            <person name="Kyrpides N."/>
            <person name="Ivanova N."/>
            <person name="Richardson P."/>
        </authorList>
    </citation>
    <scope>NUCLEOTIDE SEQUENCE [LARGE SCALE GENOMIC DNA]</scope>
    <source>
        <strain evidence="14">DSM 2380 / NBRC 103641 / GraBd1</strain>
    </source>
</reference>
<evidence type="ECO:0000256" key="2">
    <source>
        <dbReference type="ARBA" id="ARBA00006024"/>
    </source>
</evidence>
<gene>
    <name evidence="13" type="primary">actP-1</name>
    <name evidence="13" type="ordered locus">Pcar_1596</name>
</gene>
<feature type="domain" description="HMA" evidence="12">
    <location>
        <begin position="76"/>
        <end position="142"/>
    </location>
</feature>
<dbReference type="PRINTS" id="PR00120">
    <property type="entry name" value="HATPASE"/>
</dbReference>
<dbReference type="Gene3D" id="3.40.50.1000">
    <property type="entry name" value="HAD superfamily/HAD-like"/>
    <property type="match status" value="1"/>
</dbReference>
<evidence type="ECO:0000256" key="1">
    <source>
        <dbReference type="ARBA" id="ARBA00004651"/>
    </source>
</evidence>
<dbReference type="Gene3D" id="3.30.70.100">
    <property type="match status" value="2"/>
</dbReference>
<feature type="transmembrane region" description="Helical" evidence="11">
    <location>
        <begin position="792"/>
        <end position="814"/>
    </location>
</feature>
<dbReference type="PROSITE" id="PS50846">
    <property type="entry name" value="HMA_2"/>
    <property type="match status" value="2"/>
</dbReference>
<dbReference type="CDD" id="cd02094">
    <property type="entry name" value="P-type_ATPase_Cu-like"/>
    <property type="match status" value="1"/>
</dbReference>
<accession>Q3A467</accession>
<evidence type="ECO:0000256" key="9">
    <source>
        <dbReference type="ARBA" id="ARBA00022989"/>
    </source>
</evidence>
<keyword evidence="6 11" id="KW-0547">Nucleotide-binding</keyword>
<dbReference type="SUPFAM" id="SSF55008">
    <property type="entry name" value="HMA, heavy metal-associated domain"/>
    <property type="match status" value="2"/>
</dbReference>
<dbReference type="PRINTS" id="PR00119">
    <property type="entry name" value="CATATPASE"/>
</dbReference>
<feature type="transmembrane region" description="Helical" evidence="11">
    <location>
        <begin position="767"/>
        <end position="786"/>
    </location>
</feature>
<dbReference type="eggNOG" id="COG2217">
    <property type="taxonomic scope" value="Bacteria"/>
</dbReference>
<keyword evidence="4 11" id="KW-0812">Transmembrane</keyword>
<dbReference type="InterPro" id="IPR023299">
    <property type="entry name" value="ATPase_P-typ_cyto_dom_N"/>
</dbReference>
<feature type="transmembrane region" description="Helical" evidence="11">
    <location>
        <begin position="451"/>
        <end position="474"/>
    </location>
</feature>
<keyword evidence="14" id="KW-1185">Reference proteome</keyword>
<evidence type="ECO:0000256" key="4">
    <source>
        <dbReference type="ARBA" id="ARBA00022692"/>
    </source>
</evidence>
<dbReference type="AlphaFoldDB" id="Q3A467"/>
<dbReference type="Proteomes" id="UP000002534">
    <property type="component" value="Chromosome"/>
</dbReference>
<feature type="domain" description="HMA" evidence="12">
    <location>
        <begin position="8"/>
        <end position="74"/>
    </location>
</feature>
<feature type="transmembrane region" description="Helical" evidence="11">
    <location>
        <begin position="269"/>
        <end position="288"/>
    </location>
</feature>
<dbReference type="InterPro" id="IPR027256">
    <property type="entry name" value="P-typ_ATPase_IB"/>
</dbReference>
<evidence type="ECO:0000313" key="14">
    <source>
        <dbReference type="Proteomes" id="UP000002534"/>
    </source>
</evidence>
<sequence length="834" mass="88753">MSTTKRMKARELGIRGMNCASCVGQVEKAIRSVPGVLNVTVNLAMQRAKFELSENPANVAAVIKAIRAAGYEPVLHTVQLGIDGMSCASCAGRVERALKTVPGVLEATVNMATKIATVNTLFATTPSATFIEAVRTLGFSAEEIGKSPDRVDRERETHEREVGTLKRAAIVAAMFTAPLFILEMGSHFVPGLHYWLMDTIGRSNLFYLFFVLATMVQLGPGRRFYSKGWPALQRGAPDMNTLVMLGASAAWGYSVVATFFPAALPAGTVHVYFEAAAVIITLILFGRYMEAIARGRTSEAIKRLMCLQAKTARVVRGGEEMEIAVEKVCVGDTVLVRPGEKIPVDGEILDGESYVDESMVSGEPIPSLKEKGAAVVGATINKTGSFTFRATKVGADMLLSQIVRMVEQAQGSKLPIQALADRVTTWFVPAIIAAALVTFGTWLLLGPAPALTYALVNAVAVLIIACPCAMGLATPTSIMVGTGRGADMGILFRRGEALQTMRDAEVIAMDKTGTLTRGRPELTNFAAAEGWESGEVLRLIASAERLSEHPIAEAMVKGAKDHGLPLAEAQNFKAHPGLGLSARVEGRRIEIGADRYMKQLGIDLRSFGQTAEQLGDEGKTPLYAAVDDRLAAVLAVADPIKDSTAAAIEALHRAGLRVAMITGDNRRTAEAIARRLGIDEVVAEVLPDGKVEAVKGLQKEGRKIVFVGDGINDAPALAQADVGIAIGTGTDIAMESAEVVLMSGDLRNVPNAIALSRATIRNIKQNLFWAFAYNSALIPIAAGALYPAFGVLLSPVIAAIAMAASSICVLGNALRLRRFRPPMRAEIRQEAGHG</sequence>
<dbReference type="InterPro" id="IPR008250">
    <property type="entry name" value="ATPase_P-typ_transduc_dom_A_sf"/>
</dbReference>
<evidence type="ECO:0000256" key="10">
    <source>
        <dbReference type="ARBA" id="ARBA00023136"/>
    </source>
</evidence>
<dbReference type="InterPro" id="IPR023298">
    <property type="entry name" value="ATPase_P-typ_TM_dom_sf"/>
</dbReference>
<dbReference type="Pfam" id="PF00702">
    <property type="entry name" value="Hydrolase"/>
    <property type="match status" value="1"/>
</dbReference>
<dbReference type="SFLD" id="SFLDG00002">
    <property type="entry name" value="C1.7:_P-type_atpase_like"/>
    <property type="match status" value="1"/>
</dbReference>
<dbReference type="Pfam" id="PF00403">
    <property type="entry name" value="HMA"/>
    <property type="match status" value="2"/>
</dbReference>
<dbReference type="InterPro" id="IPR044492">
    <property type="entry name" value="P_typ_ATPase_HD_dom"/>
</dbReference>
<dbReference type="PANTHER" id="PTHR43520">
    <property type="entry name" value="ATP7, ISOFORM B"/>
    <property type="match status" value="1"/>
</dbReference>
<dbReference type="GO" id="GO:0005524">
    <property type="term" value="F:ATP binding"/>
    <property type="evidence" value="ECO:0007669"/>
    <property type="project" value="UniProtKB-UniRule"/>
</dbReference>
<dbReference type="NCBIfam" id="TIGR01525">
    <property type="entry name" value="ATPase-IB_hvy"/>
    <property type="match status" value="1"/>
</dbReference>
<dbReference type="InterPro" id="IPR017969">
    <property type="entry name" value="Heavy-metal-associated_CS"/>
</dbReference>
<dbReference type="Gene3D" id="2.70.150.10">
    <property type="entry name" value="Calcium-transporting ATPase, cytoplasmic transduction domain A"/>
    <property type="match status" value="1"/>
</dbReference>
<evidence type="ECO:0000256" key="11">
    <source>
        <dbReference type="RuleBase" id="RU362081"/>
    </source>
</evidence>
<keyword evidence="8" id="KW-1278">Translocase</keyword>
<organism evidence="13 14">
    <name type="scientific">Syntrophotalea carbinolica (strain DSM 2380 / NBRC 103641 / GraBd1)</name>
    <name type="common">Pelobacter carbinolicus</name>
    <dbReference type="NCBI Taxonomy" id="338963"/>
    <lineage>
        <taxon>Bacteria</taxon>
        <taxon>Pseudomonadati</taxon>
        <taxon>Thermodesulfobacteriota</taxon>
        <taxon>Desulfuromonadia</taxon>
        <taxon>Desulfuromonadales</taxon>
        <taxon>Syntrophotaleaceae</taxon>
        <taxon>Syntrophotalea</taxon>
    </lineage>
</organism>
<dbReference type="KEGG" id="pca:Pcar_1596"/>